<dbReference type="PANTHER" id="PTHR46344:SF27">
    <property type="entry name" value="KELCH REPEAT SUPERFAMILY PROTEIN"/>
    <property type="match status" value="1"/>
</dbReference>
<keyword evidence="1" id="KW-0880">Kelch repeat</keyword>
<dbReference type="SMART" id="SM00612">
    <property type="entry name" value="Kelch"/>
    <property type="match status" value="3"/>
</dbReference>
<proteinExistence type="predicted"/>
<evidence type="ECO:0000313" key="4">
    <source>
        <dbReference type="Proteomes" id="UP000001568"/>
    </source>
</evidence>
<dbReference type="Gene3D" id="2.120.10.80">
    <property type="entry name" value="Kelch-type beta propeller"/>
    <property type="match status" value="1"/>
</dbReference>
<feature type="non-terminal residue" evidence="3">
    <location>
        <position position="180"/>
    </location>
</feature>
<dbReference type="KEGG" id="olu:OSTLU_7153"/>
<dbReference type="GeneID" id="5000785"/>
<dbReference type="eggNOG" id="KOG4441">
    <property type="taxonomic scope" value="Eukaryota"/>
</dbReference>
<evidence type="ECO:0000256" key="2">
    <source>
        <dbReference type="ARBA" id="ARBA00022737"/>
    </source>
</evidence>
<organism evidence="3 4">
    <name type="scientific">Ostreococcus lucimarinus (strain CCE9901)</name>
    <dbReference type="NCBI Taxonomy" id="436017"/>
    <lineage>
        <taxon>Eukaryota</taxon>
        <taxon>Viridiplantae</taxon>
        <taxon>Chlorophyta</taxon>
        <taxon>Mamiellophyceae</taxon>
        <taxon>Mamiellales</taxon>
        <taxon>Bathycoccaceae</taxon>
        <taxon>Ostreococcus</taxon>
    </lineage>
</organism>
<dbReference type="EMBL" id="CP000583">
    <property type="protein sequence ID" value="ABO95367.1"/>
    <property type="molecule type" value="Genomic_DNA"/>
</dbReference>
<name>A4RV45_OSTLU</name>
<dbReference type="InterPro" id="IPR006652">
    <property type="entry name" value="Kelch_1"/>
</dbReference>
<dbReference type="Gramene" id="ABO95367">
    <property type="protein sequence ID" value="ABO95367"/>
    <property type="gene ID" value="OSTLU_7153"/>
</dbReference>
<sequence length="180" mass="19404">YVYVLGGRNRGLTVGVVERYDVLKNRWERAPTLVEPRGSHGACAVNSTIYVVSGGGIKSNLSSMETLDAANDAAWTLVEDVVRPRHAMGSAATKDGKIYTVGGWFNGSEALATNDVYDCATKTWRAGAEISHARRLHGVCATDANVFVFGGMLRKGIETDLAERYDPVTDSWTPIAPLPS</sequence>
<evidence type="ECO:0000313" key="3">
    <source>
        <dbReference type="EMBL" id="ABO95367.1"/>
    </source>
</evidence>
<dbReference type="AlphaFoldDB" id="A4RV45"/>
<protein>
    <submittedName>
        <fullName evidence="3">Uncharacterized protein</fullName>
    </submittedName>
</protein>
<keyword evidence="2" id="KW-0677">Repeat</keyword>
<dbReference type="PANTHER" id="PTHR46344">
    <property type="entry name" value="OS02G0202900 PROTEIN"/>
    <property type="match status" value="1"/>
</dbReference>
<dbReference type="SUPFAM" id="SSF117281">
    <property type="entry name" value="Kelch motif"/>
    <property type="match status" value="1"/>
</dbReference>
<evidence type="ECO:0000256" key="1">
    <source>
        <dbReference type="ARBA" id="ARBA00022441"/>
    </source>
</evidence>
<dbReference type="STRING" id="436017.A4RV45"/>
<accession>A4RV45</accession>
<dbReference type="Proteomes" id="UP000001568">
    <property type="component" value="Chromosome 3"/>
</dbReference>
<gene>
    <name evidence="3" type="ORF">OSTLU_7153</name>
</gene>
<dbReference type="InterPro" id="IPR015915">
    <property type="entry name" value="Kelch-typ_b-propeller"/>
</dbReference>
<feature type="non-terminal residue" evidence="3">
    <location>
        <position position="1"/>
    </location>
</feature>
<keyword evidence="4" id="KW-1185">Reference proteome</keyword>
<reference evidence="3 4" key="1">
    <citation type="journal article" date="2007" name="Proc. Natl. Acad. Sci. U.S.A.">
        <title>The tiny eukaryote Ostreococcus provides genomic insights into the paradox of plankton speciation.</title>
        <authorList>
            <person name="Palenik B."/>
            <person name="Grimwood J."/>
            <person name="Aerts A."/>
            <person name="Rouze P."/>
            <person name="Salamov A."/>
            <person name="Putnam N."/>
            <person name="Dupont C."/>
            <person name="Jorgensen R."/>
            <person name="Derelle E."/>
            <person name="Rombauts S."/>
            <person name="Zhou K."/>
            <person name="Otillar R."/>
            <person name="Merchant S.S."/>
            <person name="Podell S."/>
            <person name="Gaasterland T."/>
            <person name="Napoli C."/>
            <person name="Gendler K."/>
            <person name="Manuell A."/>
            <person name="Tai V."/>
            <person name="Vallon O."/>
            <person name="Piganeau G."/>
            <person name="Jancek S."/>
            <person name="Heijde M."/>
            <person name="Jabbari K."/>
            <person name="Bowler C."/>
            <person name="Lohr M."/>
            <person name="Robbens S."/>
            <person name="Werner G."/>
            <person name="Dubchak I."/>
            <person name="Pazour G.J."/>
            <person name="Ren Q."/>
            <person name="Paulsen I."/>
            <person name="Delwiche C."/>
            <person name="Schmutz J."/>
            <person name="Rokhsar D."/>
            <person name="Van de Peer Y."/>
            <person name="Moreau H."/>
            <person name="Grigoriev I.V."/>
        </authorList>
    </citation>
    <scope>NUCLEOTIDE SEQUENCE [LARGE SCALE GENOMIC DNA]</scope>
    <source>
        <strain evidence="3 4">CCE9901</strain>
    </source>
</reference>
<dbReference type="Pfam" id="PF24681">
    <property type="entry name" value="Kelch_KLHDC2_KLHL20_DRC7"/>
    <property type="match status" value="1"/>
</dbReference>
<dbReference type="RefSeq" id="XP_001417074.1">
    <property type="nucleotide sequence ID" value="XM_001417037.1"/>
</dbReference>
<dbReference type="HOGENOM" id="CLU_004253_10_3_1"/>
<dbReference type="OrthoDB" id="45365at2759"/>